<comment type="caution">
    <text evidence="2">The sequence shown here is derived from an EMBL/GenBank/DDBJ whole genome shotgun (WGS) entry which is preliminary data.</text>
</comment>
<dbReference type="AlphaFoldDB" id="A0A811MRY4"/>
<feature type="region of interest" description="Disordered" evidence="1">
    <location>
        <begin position="157"/>
        <end position="188"/>
    </location>
</feature>
<reference evidence="2" key="1">
    <citation type="submission" date="2020-10" db="EMBL/GenBank/DDBJ databases">
        <authorList>
            <person name="Han B."/>
            <person name="Lu T."/>
            <person name="Zhao Q."/>
            <person name="Huang X."/>
            <person name="Zhao Y."/>
        </authorList>
    </citation>
    <scope>NUCLEOTIDE SEQUENCE</scope>
</reference>
<evidence type="ECO:0000256" key="1">
    <source>
        <dbReference type="SAM" id="MobiDB-lite"/>
    </source>
</evidence>
<organism evidence="2 3">
    <name type="scientific">Miscanthus lutarioriparius</name>
    <dbReference type="NCBI Taxonomy" id="422564"/>
    <lineage>
        <taxon>Eukaryota</taxon>
        <taxon>Viridiplantae</taxon>
        <taxon>Streptophyta</taxon>
        <taxon>Embryophyta</taxon>
        <taxon>Tracheophyta</taxon>
        <taxon>Spermatophyta</taxon>
        <taxon>Magnoliopsida</taxon>
        <taxon>Liliopsida</taxon>
        <taxon>Poales</taxon>
        <taxon>Poaceae</taxon>
        <taxon>PACMAD clade</taxon>
        <taxon>Panicoideae</taxon>
        <taxon>Andropogonodae</taxon>
        <taxon>Andropogoneae</taxon>
        <taxon>Saccharinae</taxon>
        <taxon>Miscanthus</taxon>
    </lineage>
</organism>
<proteinExistence type="predicted"/>
<dbReference type="EMBL" id="CAJGYO010000002">
    <property type="protein sequence ID" value="CAD6209879.1"/>
    <property type="molecule type" value="Genomic_DNA"/>
</dbReference>
<gene>
    <name evidence="2" type="ORF">NCGR_LOCUS6021</name>
</gene>
<keyword evidence="3" id="KW-1185">Reference proteome</keyword>
<accession>A0A811MRY4</accession>
<dbReference type="Proteomes" id="UP000604825">
    <property type="component" value="Unassembled WGS sequence"/>
</dbReference>
<name>A0A811MRY4_9POAL</name>
<evidence type="ECO:0000313" key="2">
    <source>
        <dbReference type="EMBL" id="CAD6209879.1"/>
    </source>
</evidence>
<sequence>MANNCLLSCPLFSCLDRGLHSPCCFPAAWLGAGRRGPSDGCSLADDGEELRLSRGYLCSASLLPPGDELFRFQTNSDSKLQRFLMALIFFLCQCTDGEAKQQRLYDAGGVQQIPAVEGNSKRRRLRSENKAAEAEASPSQRTRRAFLRFRTRTRTRREMLHVSQRMGKIGQRDQASSSSVSRAIDWRS</sequence>
<evidence type="ECO:0000313" key="3">
    <source>
        <dbReference type="Proteomes" id="UP000604825"/>
    </source>
</evidence>
<feature type="region of interest" description="Disordered" evidence="1">
    <location>
        <begin position="119"/>
        <end position="144"/>
    </location>
</feature>
<protein>
    <submittedName>
        <fullName evidence="2">Uncharacterized protein</fullName>
    </submittedName>
</protein>